<dbReference type="AlphaFoldDB" id="A0A2A2GDP6"/>
<dbReference type="Pfam" id="PF00583">
    <property type="entry name" value="Acetyltransf_1"/>
    <property type="match status" value="1"/>
</dbReference>
<gene>
    <name evidence="2" type="ORF">CK503_02625</name>
</gene>
<dbReference type="Gene3D" id="3.30.565.10">
    <property type="entry name" value="Histidine kinase-like ATPase, C-terminal domain"/>
    <property type="match status" value="1"/>
</dbReference>
<dbReference type="SUPFAM" id="SSF55729">
    <property type="entry name" value="Acyl-CoA N-acyltransferases (Nat)"/>
    <property type="match status" value="1"/>
</dbReference>
<organism evidence="2 3">
    <name type="scientific">Fodinibius salipaludis</name>
    <dbReference type="NCBI Taxonomy" id="2032627"/>
    <lineage>
        <taxon>Bacteria</taxon>
        <taxon>Pseudomonadati</taxon>
        <taxon>Balneolota</taxon>
        <taxon>Balneolia</taxon>
        <taxon>Balneolales</taxon>
        <taxon>Balneolaceae</taxon>
        <taxon>Fodinibius</taxon>
    </lineage>
</organism>
<evidence type="ECO:0000313" key="2">
    <source>
        <dbReference type="EMBL" id="PAU95114.1"/>
    </source>
</evidence>
<dbReference type="EMBL" id="NSKE01000002">
    <property type="protein sequence ID" value="PAU95114.1"/>
    <property type="molecule type" value="Genomic_DNA"/>
</dbReference>
<evidence type="ECO:0000259" key="1">
    <source>
        <dbReference type="PROSITE" id="PS51186"/>
    </source>
</evidence>
<dbReference type="InterPro" id="IPR003594">
    <property type="entry name" value="HATPase_dom"/>
</dbReference>
<evidence type="ECO:0000313" key="3">
    <source>
        <dbReference type="Proteomes" id="UP000218831"/>
    </source>
</evidence>
<feature type="domain" description="N-acetyltransferase" evidence="1">
    <location>
        <begin position="164"/>
        <end position="317"/>
    </location>
</feature>
<name>A0A2A2GDP6_9BACT</name>
<dbReference type="CDD" id="cd04301">
    <property type="entry name" value="NAT_SF"/>
    <property type="match status" value="1"/>
</dbReference>
<dbReference type="Pfam" id="PF13581">
    <property type="entry name" value="HATPase_c_2"/>
    <property type="match status" value="1"/>
</dbReference>
<dbReference type="Gene3D" id="3.40.630.30">
    <property type="match status" value="1"/>
</dbReference>
<dbReference type="InterPro" id="IPR000182">
    <property type="entry name" value="GNAT_dom"/>
</dbReference>
<dbReference type="PROSITE" id="PS51186">
    <property type="entry name" value="GNAT"/>
    <property type="match status" value="1"/>
</dbReference>
<dbReference type="InterPro" id="IPR016181">
    <property type="entry name" value="Acyl_CoA_acyltransferase"/>
</dbReference>
<proteinExistence type="predicted"/>
<protein>
    <recommendedName>
        <fullName evidence="1">N-acetyltransferase domain-containing protein</fullName>
    </recommendedName>
</protein>
<comment type="caution">
    <text evidence="2">The sequence shown here is derived from an EMBL/GenBank/DDBJ whole genome shotgun (WGS) entry which is preliminary data.</text>
</comment>
<dbReference type="GO" id="GO:0016747">
    <property type="term" value="F:acyltransferase activity, transferring groups other than amino-acyl groups"/>
    <property type="evidence" value="ECO:0007669"/>
    <property type="project" value="InterPro"/>
</dbReference>
<dbReference type="OrthoDB" id="9792240at2"/>
<reference evidence="2 3" key="1">
    <citation type="submission" date="2017-08" db="EMBL/GenBank/DDBJ databases">
        <title>Aliifodinibius alkalisoli sp. nov., isolated from saline alkaline soil.</title>
        <authorList>
            <person name="Liu D."/>
            <person name="Zhang G."/>
        </authorList>
    </citation>
    <scope>NUCLEOTIDE SEQUENCE [LARGE SCALE GENOMIC DNA]</scope>
    <source>
        <strain evidence="2 3">WN023</strain>
    </source>
</reference>
<dbReference type="RefSeq" id="WP_095605241.1">
    <property type="nucleotide sequence ID" value="NZ_NSKE01000002.1"/>
</dbReference>
<dbReference type="CDD" id="cd16936">
    <property type="entry name" value="HATPase_RsbW-like"/>
    <property type="match status" value="1"/>
</dbReference>
<keyword evidence="3" id="KW-1185">Reference proteome</keyword>
<sequence>MDIQFQMSTDEQVINPVCDFTYSWCLNGGLSEQEATKFTIAVSELISDIILFAYPNRSTGFFDLTYRQTLSNIELIASEVGEPFDPDKHKYDPQKAIQEGEFEGAGLRIIRRFTDDFLFINRGKEGKEFRLQKTIDIHDIDELLELSRAKKPEEPKEQASKVSYSIHQITPGDAEDIAKLIYRTYEYSYTKEELYFPKKIEHTLTSKEKLGVITRSDEGEALGYFAILKKSDSNIAEVGEAVVSPRYRRQGIMSGMMEHLIKVAHDHNFATLFGKAVTIHPVSQRVNQKFGFITTGLMLLETPNVVFKGFDEEYPQPVSVVIDVLPIQPIPSKELYLPDRYRNILVETYNLLDIPITPKEPEHYKMADKSDVELKINYADSTSLIIVKKYGPDFRSVLREMLNSLRKQEDPNAIYIDLPLENSATPDLLAQLEGLDFIYCGLAPYFHNESDYLRLQKICTPFDFDLVDVHSDFGQRIKSFITDEYSQHT</sequence>
<dbReference type="Proteomes" id="UP000218831">
    <property type="component" value="Unassembled WGS sequence"/>
</dbReference>
<dbReference type="InterPro" id="IPR036890">
    <property type="entry name" value="HATPase_C_sf"/>
</dbReference>
<accession>A0A2A2GDP6</accession>